<dbReference type="GO" id="GO:0003676">
    <property type="term" value="F:nucleic acid binding"/>
    <property type="evidence" value="ECO:0007669"/>
    <property type="project" value="InterPro"/>
</dbReference>
<dbReference type="NCBIfam" id="TIGR03534">
    <property type="entry name" value="RF_mod_PrmC"/>
    <property type="match status" value="1"/>
</dbReference>
<dbReference type="InterPro" id="IPR002052">
    <property type="entry name" value="DNA_methylase_N6_adenine_CS"/>
</dbReference>
<evidence type="ECO:0000256" key="2">
    <source>
        <dbReference type="ARBA" id="ARBA00022679"/>
    </source>
</evidence>
<comment type="function">
    <text evidence="5">Methylates the class 1 translation termination release factors RF1/PrfA and RF2/PrfB on the glutamine residue of the universally conserved GGQ motif.</text>
</comment>
<dbReference type="AlphaFoldDB" id="G0EXX1"/>
<dbReference type="PANTHER" id="PTHR18895">
    <property type="entry name" value="HEMK METHYLTRANSFERASE"/>
    <property type="match status" value="1"/>
</dbReference>
<dbReference type="InterPro" id="IPR029063">
    <property type="entry name" value="SAM-dependent_MTases_sf"/>
</dbReference>
<feature type="binding site" evidence="5">
    <location>
        <begin position="229"/>
        <end position="232"/>
    </location>
    <ligand>
        <name>substrate</name>
    </ligand>
</feature>
<feature type="binding site" evidence="5">
    <location>
        <position position="213"/>
    </location>
    <ligand>
        <name>S-adenosyl-L-methionine</name>
        <dbReference type="ChEBI" id="CHEBI:59789"/>
    </ligand>
</feature>
<feature type="binding site" evidence="5">
    <location>
        <position position="229"/>
    </location>
    <ligand>
        <name>S-adenosyl-L-methionine</name>
        <dbReference type="ChEBI" id="CHEBI:59789"/>
    </ligand>
</feature>
<evidence type="ECO:0000313" key="9">
    <source>
        <dbReference type="Proteomes" id="UP000006798"/>
    </source>
</evidence>
<dbReference type="Pfam" id="PF17827">
    <property type="entry name" value="PrmC_N"/>
    <property type="match status" value="1"/>
</dbReference>
<dbReference type="HOGENOM" id="CLU_018398_3_1_4"/>
<dbReference type="KEGG" id="cnc:CNE_1c32790"/>
<dbReference type="PROSITE" id="PS00092">
    <property type="entry name" value="N6_MTASE"/>
    <property type="match status" value="1"/>
</dbReference>
<dbReference type="GO" id="GO:0102559">
    <property type="term" value="F:peptide chain release factor N(5)-glutamine methyltransferase activity"/>
    <property type="evidence" value="ECO:0007669"/>
    <property type="project" value="UniProtKB-EC"/>
</dbReference>
<evidence type="ECO:0000256" key="4">
    <source>
        <dbReference type="ARBA" id="ARBA00048391"/>
    </source>
</evidence>
<dbReference type="Proteomes" id="UP000006798">
    <property type="component" value="Chromosome 1"/>
</dbReference>
<evidence type="ECO:0000256" key="3">
    <source>
        <dbReference type="ARBA" id="ARBA00022691"/>
    </source>
</evidence>
<feature type="binding site" evidence="5">
    <location>
        <position position="185"/>
    </location>
    <ligand>
        <name>S-adenosyl-L-methionine</name>
        <dbReference type="ChEBI" id="CHEBI:59789"/>
    </ligand>
</feature>
<comment type="similarity">
    <text evidence="5">Belongs to the protein N5-glutamine methyltransferase family. PrmC subfamily.</text>
</comment>
<reference evidence="8 9" key="1">
    <citation type="journal article" date="2011" name="J. Bacteriol.">
        <title>Complete genome sequence of the type strain Cupriavidus necator N-1.</title>
        <authorList>
            <person name="Poehlein A."/>
            <person name="Kusian B."/>
            <person name="Friedrich B."/>
            <person name="Daniel R."/>
            <person name="Bowien B."/>
        </authorList>
    </citation>
    <scope>NUCLEOTIDE SEQUENCE [LARGE SCALE GENOMIC DNA]</scope>
    <source>
        <strain evidence="9">ATCC 43291 / DSM 13513 / CCUG 52238 / LMG 8453 / N-1</strain>
    </source>
</reference>
<evidence type="ECO:0000256" key="5">
    <source>
        <dbReference type="HAMAP-Rule" id="MF_02126"/>
    </source>
</evidence>
<dbReference type="Pfam" id="PF05175">
    <property type="entry name" value="MTS"/>
    <property type="match status" value="1"/>
</dbReference>
<dbReference type="InterPro" id="IPR040758">
    <property type="entry name" value="PrmC_N"/>
</dbReference>
<comment type="catalytic activity">
    <reaction evidence="4 5">
        <text>L-glutaminyl-[peptide chain release factor] + S-adenosyl-L-methionine = N(5)-methyl-L-glutaminyl-[peptide chain release factor] + S-adenosyl-L-homocysteine + H(+)</text>
        <dbReference type="Rhea" id="RHEA:42896"/>
        <dbReference type="Rhea" id="RHEA-COMP:10271"/>
        <dbReference type="Rhea" id="RHEA-COMP:10272"/>
        <dbReference type="ChEBI" id="CHEBI:15378"/>
        <dbReference type="ChEBI" id="CHEBI:30011"/>
        <dbReference type="ChEBI" id="CHEBI:57856"/>
        <dbReference type="ChEBI" id="CHEBI:59789"/>
        <dbReference type="ChEBI" id="CHEBI:61891"/>
        <dbReference type="EC" id="2.1.1.297"/>
    </reaction>
</comment>
<dbReference type="InterPro" id="IPR007848">
    <property type="entry name" value="Small_mtfrase_dom"/>
</dbReference>
<gene>
    <name evidence="8" type="primary">hemK2</name>
    <name evidence="5" type="synonym">prmC</name>
    <name evidence="8" type="ordered locus">CNE_1c32790</name>
</gene>
<dbReference type="InterPro" id="IPR004556">
    <property type="entry name" value="HemK-like"/>
</dbReference>
<organism evidence="8 9">
    <name type="scientific">Cupriavidus necator (strain ATCC 43291 / DSM 13513 / CCUG 52238 / LMG 8453 / N-1)</name>
    <name type="common">Ralstonia eutropha</name>
    <dbReference type="NCBI Taxonomy" id="1042878"/>
    <lineage>
        <taxon>Bacteria</taxon>
        <taxon>Pseudomonadati</taxon>
        <taxon>Pseudomonadota</taxon>
        <taxon>Betaproteobacteria</taxon>
        <taxon>Burkholderiales</taxon>
        <taxon>Burkholderiaceae</taxon>
        <taxon>Cupriavidus</taxon>
    </lineage>
</organism>
<proteinExistence type="inferred from homology"/>
<dbReference type="FunFam" id="3.40.50.150:FF:000053">
    <property type="entry name" value="Release factor glutamine methyltransferase"/>
    <property type="match status" value="1"/>
</dbReference>
<sequence length="333" mass="35477">MSGTLAPSWKSRPKAPPGLCAGGVFCSRQKNRPPLSMSSPNSAALPATPTLREAQTLAAMVGLPALEVRMLLTHVTGLSRTQLITRDTDTLTIAQRDAFATLLARRLAGEPMAYLIGEREFFGRKFRVTPDVLIPRPDTEVAAEASLARLAEVPQPTVLDLGTGSGILAVTLARERRDAQVWATDISPGALMVAQDNASALGADRIHFLVSDWYAALPAGLRFHLIVSNPPYIAEGDPHLAEGDLRFEPIDALTDHDDGLSDLRVIVAGAGARLLPGGWLLMEHGYDQAQATRQLLEDAGFTGVFTARDLAGLERCTGGRWPGAQPGGITAAH</sequence>
<dbReference type="SUPFAM" id="SSF53335">
    <property type="entry name" value="S-adenosyl-L-methionine-dependent methyltransferases"/>
    <property type="match status" value="1"/>
</dbReference>
<keyword evidence="3 5" id="KW-0949">S-adenosyl-L-methionine</keyword>
<keyword evidence="2 5" id="KW-0808">Transferase</keyword>
<name>G0EXX1_CUPNN</name>
<dbReference type="InterPro" id="IPR050320">
    <property type="entry name" value="N5-glutamine_MTase"/>
</dbReference>
<evidence type="ECO:0000259" key="7">
    <source>
        <dbReference type="Pfam" id="PF17827"/>
    </source>
</evidence>
<feature type="domain" description="Methyltransferase small" evidence="6">
    <location>
        <begin position="147"/>
        <end position="236"/>
    </location>
</feature>
<dbReference type="InterPro" id="IPR019874">
    <property type="entry name" value="RF_methyltr_PrmC"/>
</dbReference>
<evidence type="ECO:0000313" key="8">
    <source>
        <dbReference type="EMBL" id="AEI78584.1"/>
    </source>
</evidence>
<dbReference type="PANTHER" id="PTHR18895:SF74">
    <property type="entry name" value="MTRF1L RELEASE FACTOR GLUTAMINE METHYLTRANSFERASE"/>
    <property type="match status" value="1"/>
</dbReference>
<dbReference type="Gene3D" id="3.40.50.150">
    <property type="entry name" value="Vaccinia Virus protein VP39"/>
    <property type="match status" value="1"/>
</dbReference>
<evidence type="ECO:0000259" key="6">
    <source>
        <dbReference type="Pfam" id="PF05175"/>
    </source>
</evidence>
<dbReference type="NCBIfam" id="TIGR00536">
    <property type="entry name" value="hemK_fam"/>
    <property type="match status" value="1"/>
</dbReference>
<feature type="binding site" evidence="5">
    <location>
        <begin position="162"/>
        <end position="166"/>
    </location>
    <ligand>
        <name>S-adenosyl-L-methionine</name>
        <dbReference type="ChEBI" id="CHEBI:59789"/>
    </ligand>
</feature>
<keyword evidence="1 5" id="KW-0489">Methyltransferase</keyword>
<dbReference type="EC" id="2.1.1.297" evidence="5"/>
<protein>
    <recommendedName>
        <fullName evidence="5">Release factor glutamine methyltransferase</fullName>
        <shortName evidence="5">RF MTase</shortName>
        <ecNumber evidence="5">2.1.1.297</ecNumber>
    </recommendedName>
    <alternativeName>
        <fullName evidence="5">N5-glutamine methyltransferase PrmC</fullName>
    </alternativeName>
    <alternativeName>
        <fullName evidence="5">Protein-(glutamine-N5) MTase PrmC</fullName>
    </alternativeName>
    <alternativeName>
        <fullName evidence="5">Protein-glutamine N-methyltransferase PrmC</fullName>
    </alternativeName>
</protein>
<dbReference type="Gene3D" id="1.10.8.10">
    <property type="entry name" value="DNA helicase RuvA subunit, C-terminal domain"/>
    <property type="match status" value="1"/>
</dbReference>
<dbReference type="HAMAP" id="MF_02126">
    <property type="entry name" value="RF_methyltr_PrmC"/>
    <property type="match status" value="1"/>
</dbReference>
<accession>G0EXX1</accession>
<dbReference type="GO" id="GO:0032259">
    <property type="term" value="P:methylation"/>
    <property type="evidence" value="ECO:0007669"/>
    <property type="project" value="UniProtKB-KW"/>
</dbReference>
<dbReference type="EMBL" id="CP002877">
    <property type="protein sequence ID" value="AEI78584.1"/>
    <property type="molecule type" value="Genomic_DNA"/>
</dbReference>
<evidence type="ECO:0000256" key="1">
    <source>
        <dbReference type="ARBA" id="ARBA00022603"/>
    </source>
</evidence>
<dbReference type="CDD" id="cd02440">
    <property type="entry name" value="AdoMet_MTases"/>
    <property type="match status" value="1"/>
</dbReference>
<feature type="domain" description="Release factor glutamine methyltransferase N-terminal" evidence="7">
    <location>
        <begin position="55"/>
        <end position="117"/>
    </location>
</feature>